<sequence length="425" mass="46368">MTESNNESGDSRKLPATDQATETNRSHHEQTPVDTDAINGTKPTESGFDNTDSVDSTNRIDSTDSDQEQAVPPYKREPVKSDKSAGIKKAILVLLVLLILGAIAYGLYKSNQHNAPEVITLQGQMQMQQTSIAAKVPGRIAQIMVTEGDAVTVGQQLIEMDSPEINAKINQARAGKQMAQSQLDKAENGARPQEIAQAKAAWQANKAASDLAENTYQRVNRLYEEGLMARQKRDEAYAQYLATQDKTEAARLQYDLAKEGARSEDKSAATAQVAQVDAQLEEALVAKEEANLKSPIAGIVDNVIVNAGEVIGQGVPILTLVNTDDQWVVLNVTETYLNQFAIGQRFMGTIPALSSPEKPYTKQFTVYATSTLSDFATWRPTNNNDGFDVRTFEVKARPSAPDRRIRSGMSVVVNINPALANQTKE</sequence>
<dbReference type="Gene3D" id="1.10.287.470">
    <property type="entry name" value="Helix hairpin bin"/>
    <property type="match status" value="1"/>
</dbReference>
<reference evidence="4 5" key="1">
    <citation type="submission" date="2020-08" db="EMBL/GenBank/DDBJ databases">
        <title>A Genomic Blueprint of the Chicken Gut Microbiome.</title>
        <authorList>
            <person name="Gilroy R."/>
            <person name="Ravi A."/>
            <person name="Getino M."/>
            <person name="Pursley I."/>
            <person name="Horton D.L."/>
            <person name="Alikhan N.-F."/>
            <person name="Baker D."/>
            <person name="Gharbi K."/>
            <person name="Hall N."/>
            <person name="Watson M."/>
            <person name="Adriaenssens E.M."/>
            <person name="Foster-Nyarko E."/>
            <person name="Jarju S."/>
            <person name="Secka A."/>
            <person name="Antonio M."/>
            <person name="Oren A."/>
            <person name="Chaudhuri R."/>
            <person name="La Ragione R.M."/>
            <person name="Hildebrand F."/>
            <person name="Pallen M.J."/>
        </authorList>
    </citation>
    <scope>NUCLEOTIDE SEQUENCE [LARGE SCALE GENOMIC DNA]</scope>
    <source>
        <strain evidence="4 5">Sa4CVA2</strain>
    </source>
</reference>
<evidence type="ECO:0000256" key="2">
    <source>
        <dbReference type="SAM" id="Phobius"/>
    </source>
</evidence>
<feature type="region of interest" description="Disordered" evidence="1">
    <location>
        <begin position="1"/>
        <end position="82"/>
    </location>
</feature>
<evidence type="ECO:0000313" key="5">
    <source>
        <dbReference type="Proteomes" id="UP000606724"/>
    </source>
</evidence>
<dbReference type="RefSeq" id="WP_191692356.1">
    <property type="nucleotide sequence ID" value="NZ_JACSQR010000037.1"/>
</dbReference>
<comment type="caution">
    <text evidence="4">The sequence shown here is derived from an EMBL/GenBank/DDBJ whole genome shotgun (WGS) entry which is preliminary data.</text>
</comment>
<keyword evidence="2" id="KW-0812">Transmembrane</keyword>
<evidence type="ECO:0000256" key="1">
    <source>
        <dbReference type="SAM" id="MobiDB-lite"/>
    </source>
</evidence>
<dbReference type="PANTHER" id="PTHR30438">
    <property type="entry name" value="36 KDA ANTIGEN-RELATED"/>
    <property type="match status" value="1"/>
</dbReference>
<keyword evidence="2" id="KW-1133">Transmembrane helix</keyword>
<keyword evidence="5" id="KW-1185">Reference proteome</keyword>
<keyword evidence="2" id="KW-0472">Membrane</keyword>
<dbReference type="EMBL" id="JACSQR010000037">
    <property type="protein sequence ID" value="MBD7948477.1"/>
    <property type="molecule type" value="Genomic_DNA"/>
</dbReference>
<dbReference type="PANTHER" id="PTHR30438:SF1">
    <property type="entry name" value="36 KDA ANTIGEN"/>
    <property type="match status" value="1"/>
</dbReference>
<gene>
    <name evidence="4" type="ORF">H9653_10715</name>
</gene>
<evidence type="ECO:0000313" key="4">
    <source>
        <dbReference type="EMBL" id="MBD7948477.1"/>
    </source>
</evidence>
<dbReference type="Pfam" id="PF25881">
    <property type="entry name" value="HH_YBHG"/>
    <property type="match status" value="1"/>
</dbReference>
<feature type="domain" description="YbhG-like alpha-helical hairpin" evidence="3">
    <location>
        <begin position="160"/>
        <end position="282"/>
    </location>
</feature>
<dbReference type="InterPro" id="IPR059052">
    <property type="entry name" value="HH_YbhG-like"/>
</dbReference>
<proteinExistence type="predicted"/>
<name>A0ABR8RLB6_9GAMM</name>
<accession>A0ABR8RLB6</accession>
<dbReference type="Proteomes" id="UP000606724">
    <property type="component" value="Unassembled WGS sequence"/>
</dbReference>
<feature type="transmembrane region" description="Helical" evidence="2">
    <location>
        <begin position="90"/>
        <end position="108"/>
    </location>
</feature>
<feature type="compositionally biased region" description="Polar residues" evidence="1">
    <location>
        <begin position="41"/>
        <end position="60"/>
    </location>
</feature>
<dbReference type="SUPFAM" id="SSF111369">
    <property type="entry name" value="HlyD-like secretion proteins"/>
    <property type="match status" value="2"/>
</dbReference>
<protein>
    <submittedName>
        <fullName evidence="4">Efflux RND transporter periplasmic adaptor subunit</fullName>
    </submittedName>
</protein>
<evidence type="ECO:0000259" key="3">
    <source>
        <dbReference type="Pfam" id="PF25881"/>
    </source>
</evidence>
<dbReference type="Gene3D" id="2.40.50.100">
    <property type="match status" value="1"/>
</dbReference>
<dbReference type="Gene3D" id="2.40.30.170">
    <property type="match status" value="1"/>
</dbReference>
<organism evidence="4 5">
    <name type="scientific">Psychrobacter communis</name>
    <dbReference type="NCBI Taxonomy" id="2762238"/>
    <lineage>
        <taxon>Bacteria</taxon>
        <taxon>Pseudomonadati</taxon>
        <taxon>Pseudomonadota</taxon>
        <taxon>Gammaproteobacteria</taxon>
        <taxon>Moraxellales</taxon>
        <taxon>Moraxellaceae</taxon>
        <taxon>Psychrobacter</taxon>
    </lineage>
</organism>